<name>A0ABS4ZA99_9ACTN</name>
<sequence>MVQRSPKPAPRATADERRVSGLDAYFQISARGSTVAREVRGGLVTFFTMAYIIALNPLIIGTAPDAAGNLLGGLPYLDGGGQVLGANVDATITLVAGATALVAGLMTILMGVVGRFPIGIAAGLGINALLAFTIAPLMTWPQAMGLIVVEGVVIALLVLTGFRTAVFRAVPRSLRSGISIGIGLFIVFVGLVDGGIVTKPTGSVPVQLGVNGSLLGWPMLVFVLGLFAVAVLYARRVRGALLISIVGTTVVAVLIEVFAGAGAKSADNSTGWALNVPSLNGVVSVPDLSLIGDVDVLGAFGPSFADGFRPHLFFPLVLLVFSLLLADFFDTMGTVVAVGAEGDLLDEKGTPPHLSAVLMVDSVAAAAGGIGSVSSNTSYVESVAGVGEGARTGLASVVTGVGFLLAMFFAPLVNIVPSEAATPALVFVGFLMMSQVTKIDFDDVEEGLPAFLTLALMPFTFSITIGIGAGFISYVLLKVARGKARQLHPLMWVVAGAFVVYFASGVLNLLAR</sequence>
<evidence type="ECO:0000313" key="9">
    <source>
        <dbReference type="Proteomes" id="UP000758168"/>
    </source>
</evidence>
<feature type="transmembrane region" description="Helical" evidence="7">
    <location>
        <begin position="143"/>
        <end position="166"/>
    </location>
</feature>
<keyword evidence="4 7" id="KW-0812">Transmembrane</keyword>
<comment type="caution">
    <text evidence="8">The sequence shown here is derived from an EMBL/GenBank/DDBJ whole genome shotgun (WGS) entry which is preliminary data.</text>
</comment>
<dbReference type="InterPro" id="IPR045018">
    <property type="entry name" value="Azg-like"/>
</dbReference>
<feature type="transmembrane region" description="Helical" evidence="7">
    <location>
        <begin position="312"/>
        <end position="340"/>
    </location>
</feature>
<comment type="similarity">
    <text evidence="2">Belongs to the nucleobase:cation symporter-2 (NCS2) (TC 2.A.40) family. Azg-like subfamily.</text>
</comment>
<accession>A0ABS4ZA99</accession>
<keyword evidence="3" id="KW-0813">Transport</keyword>
<evidence type="ECO:0000256" key="5">
    <source>
        <dbReference type="ARBA" id="ARBA00022989"/>
    </source>
</evidence>
<evidence type="ECO:0000313" key="8">
    <source>
        <dbReference type="EMBL" id="MBP2417976.1"/>
    </source>
</evidence>
<dbReference type="Proteomes" id="UP000758168">
    <property type="component" value="Unassembled WGS sequence"/>
</dbReference>
<organism evidence="8 9">
    <name type="scientific">Microlunatus capsulatus</name>
    <dbReference type="NCBI Taxonomy" id="99117"/>
    <lineage>
        <taxon>Bacteria</taxon>
        <taxon>Bacillati</taxon>
        <taxon>Actinomycetota</taxon>
        <taxon>Actinomycetes</taxon>
        <taxon>Propionibacteriales</taxon>
        <taxon>Propionibacteriaceae</taxon>
        <taxon>Microlunatus</taxon>
    </lineage>
</organism>
<dbReference type="PANTHER" id="PTHR43337">
    <property type="entry name" value="XANTHINE/URACIL PERMEASE C887.17-RELATED"/>
    <property type="match status" value="1"/>
</dbReference>
<evidence type="ECO:0000256" key="6">
    <source>
        <dbReference type="ARBA" id="ARBA00023136"/>
    </source>
</evidence>
<proteinExistence type="inferred from homology"/>
<feature type="transmembrane region" description="Helical" evidence="7">
    <location>
        <begin position="241"/>
        <end position="263"/>
    </location>
</feature>
<evidence type="ECO:0000256" key="4">
    <source>
        <dbReference type="ARBA" id="ARBA00022692"/>
    </source>
</evidence>
<dbReference type="PANTHER" id="PTHR43337:SF1">
    <property type="entry name" value="XANTHINE_URACIL PERMEASE C887.17-RELATED"/>
    <property type="match status" value="1"/>
</dbReference>
<feature type="transmembrane region" description="Helical" evidence="7">
    <location>
        <begin position="451"/>
        <end position="477"/>
    </location>
</feature>
<comment type="subcellular location">
    <subcellularLocation>
        <location evidence="1">Endomembrane system</location>
        <topology evidence="1">Multi-pass membrane protein</topology>
    </subcellularLocation>
</comment>
<keyword evidence="6 7" id="KW-0472">Membrane</keyword>
<dbReference type="EMBL" id="JAGIOB010000001">
    <property type="protein sequence ID" value="MBP2417976.1"/>
    <property type="molecule type" value="Genomic_DNA"/>
</dbReference>
<gene>
    <name evidence="8" type="ORF">JOF54_002898</name>
</gene>
<evidence type="ECO:0000256" key="7">
    <source>
        <dbReference type="SAM" id="Phobius"/>
    </source>
</evidence>
<dbReference type="Pfam" id="PF00860">
    <property type="entry name" value="Xan_ur_permease"/>
    <property type="match status" value="1"/>
</dbReference>
<feature type="transmembrane region" description="Helical" evidence="7">
    <location>
        <begin position="41"/>
        <end position="63"/>
    </location>
</feature>
<feature type="transmembrane region" description="Helical" evidence="7">
    <location>
        <begin position="116"/>
        <end position="137"/>
    </location>
</feature>
<feature type="transmembrane region" description="Helical" evidence="7">
    <location>
        <begin position="83"/>
        <end position="109"/>
    </location>
</feature>
<feature type="transmembrane region" description="Helical" evidence="7">
    <location>
        <begin position="178"/>
        <end position="197"/>
    </location>
</feature>
<dbReference type="InterPro" id="IPR006043">
    <property type="entry name" value="NCS2"/>
</dbReference>
<reference evidence="8 9" key="1">
    <citation type="submission" date="2021-03" db="EMBL/GenBank/DDBJ databases">
        <title>Sequencing the genomes of 1000 actinobacteria strains.</title>
        <authorList>
            <person name="Klenk H.-P."/>
        </authorList>
    </citation>
    <scope>NUCLEOTIDE SEQUENCE [LARGE SCALE GENOMIC DNA]</scope>
    <source>
        <strain evidence="8 9">DSM 12936</strain>
    </source>
</reference>
<feature type="transmembrane region" description="Helical" evidence="7">
    <location>
        <begin position="393"/>
        <end position="413"/>
    </location>
</feature>
<evidence type="ECO:0000256" key="3">
    <source>
        <dbReference type="ARBA" id="ARBA00022448"/>
    </source>
</evidence>
<keyword evidence="5 7" id="KW-1133">Transmembrane helix</keyword>
<feature type="transmembrane region" description="Helical" evidence="7">
    <location>
        <begin position="489"/>
        <end position="511"/>
    </location>
</feature>
<evidence type="ECO:0000256" key="1">
    <source>
        <dbReference type="ARBA" id="ARBA00004127"/>
    </source>
</evidence>
<evidence type="ECO:0000256" key="2">
    <source>
        <dbReference type="ARBA" id="ARBA00005697"/>
    </source>
</evidence>
<protein>
    <submittedName>
        <fullName evidence="8">AGZA family xanthine/uracil permease-like MFS transporter</fullName>
    </submittedName>
</protein>
<keyword evidence="9" id="KW-1185">Reference proteome</keyword>
<feature type="transmembrane region" description="Helical" evidence="7">
    <location>
        <begin position="217"/>
        <end position="234"/>
    </location>
</feature>
<dbReference type="RefSeq" id="WP_245358124.1">
    <property type="nucleotide sequence ID" value="NZ_BAAAMH010000010.1"/>
</dbReference>